<reference evidence="2 3" key="1">
    <citation type="submission" date="2019-10" db="EMBL/GenBank/DDBJ databases">
        <authorList>
            <person name="Palmer J.M."/>
        </authorList>
    </citation>
    <scope>NUCLEOTIDE SEQUENCE [LARGE SCALE GENOMIC DNA]</scope>
    <source>
        <strain evidence="2 3">TWF696</strain>
    </source>
</reference>
<name>A0AAV9UET2_9PEZI</name>
<feature type="compositionally biased region" description="Low complexity" evidence="1">
    <location>
        <begin position="1"/>
        <end position="24"/>
    </location>
</feature>
<evidence type="ECO:0000313" key="3">
    <source>
        <dbReference type="Proteomes" id="UP001375240"/>
    </source>
</evidence>
<proteinExistence type="predicted"/>
<protein>
    <submittedName>
        <fullName evidence="2">Uncharacterized protein</fullName>
    </submittedName>
</protein>
<feature type="region of interest" description="Disordered" evidence="1">
    <location>
        <begin position="1"/>
        <end position="51"/>
    </location>
</feature>
<accession>A0AAV9UET2</accession>
<dbReference type="EMBL" id="JAVHNQ010000008">
    <property type="protein sequence ID" value="KAK6340726.1"/>
    <property type="molecule type" value="Genomic_DNA"/>
</dbReference>
<keyword evidence="3" id="KW-1185">Reference proteome</keyword>
<evidence type="ECO:0000313" key="2">
    <source>
        <dbReference type="EMBL" id="KAK6340726.1"/>
    </source>
</evidence>
<organism evidence="2 3">
    <name type="scientific">Orbilia brochopaga</name>
    <dbReference type="NCBI Taxonomy" id="3140254"/>
    <lineage>
        <taxon>Eukaryota</taxon>
        <taxon>Fungi</taxon>
        <taxon>Dikarya</taxon>
        <taxon>Ascomycota</taxon>
        <taxon>Pezizomycotina</taxon>
        <taxon>Orbiliomycetes</taxon>
        <taxon>Orbiliales</taxon>
        <taxon>Orbiliaceae</taxon>
        <taxon>Orbilia</taxon>
    </lineage>
</organism>
<evidence type="ECO:0000256" key="1">
    <source>
        <dbReference type="SAM" id="MobiDB-lite"/>
    </source>
</evidence>
<dbReference type="AlphaFoldDB" id="A0AAV9UET2"/>
<feature type="compositionally biased region" description="Low complexity" evidence="1">
    <location>
        <begin position="38"/>
        <end position="49"/>
    </location>
</feature>
<dbReference type="Proteomes" id="UP001375240">
    <property type="component" value="Unassembled WGS sequence"/>
</dbReference>
<gene>
    <name evidence="2" type="ORF">TWF696_009050</name>
</gene>
<sequence>MTPTRRTSLPSPTASSTAGSSTSAKLGDTHLPMEPAQSLRSTSSSRSWSVLNGTAPEQTKALYEVRFDHSPPTVNCFDQTGILGLCLYFACKEEADLVSLTPYFMAPFGFLRDTPLVGWDKEKDGASCNNPFDSYSYELHVEPTAAERSYFGSHVFLGFRDRIYDACAGPYIGQGDLNTYIGDTIDRKEGRYPPKIRHNNDVTDLKTVDLSGITGTEKNARGSWPATKHGGILGELDSMMRKTRWKLPSQISDHLNRGYFKLDAHNVGPFLKDSATKSNNCTILSVTGPDGESGALGITTDPSEQGEYTWTIKAKWRADEDHPWSEGTVTLLWRILPDFESAVAERAGMYDYGNMKDGPGEPNLADDVTVSAHIDATNLKPKKNLATAVVKRNLLHVQTNQLYQSATVQILEDVLKCASYAYQSDVQMRISGPRSGSEKTPTVFYTKVGAETTYLVRTRNCFDIDWSYTTGNIFLLECNRDVKVLRPNEMISMEGETDLEWLGDPKTKIYRFRFHGRSAGKDTVRLVFYDRYYLDTYQYRYLHFDIR</sequence>
<comment type="caution">
    <text evidence="2">The sequence shown here is derived from an EMBL/GenBank/DDBJ whole genome shotgun (WGS) entry which is preliminary data.</text>
</comment>